<reference evidence="6" key="1">
    <citation type="submission" date="2023-07" db="EMBL/GenBank/DDBJ databases">
        <title>Functional and genomic diversity of the sorghum phyllosphere microbiome.</title>
        <authorList>
            <person name="Shade A."/>
        </authorList>
    </citation>
    <scope>NUCLEOTIDE SEQUENCE [LARGE SCALE GENOMIC DNA]</scope>
    <source>
        <strain evidence="6">SORGH_AS_0422</strain>
    </source>
</reference>
<feature type="repeat" description="NHL" evidence="2">
    <location>
        <begin position="262"/>
        <end position="303"/>
    </location>
</feature>
<keyword evidence="6" id="KW-1185">Reference proteome</keyword>
<evidence type="ECO:0000313" key="5">
    <source>
        <dbReference type="EMBL" id="MDT3403538.1"/>
    </source>
</evidence>
<evidence type="ECO:0000259" key="4">
    <source>
        <dbReference type="PROSITE" id="PS50853"/>
    </source>
</evidence>
<feature type="chain" id="PRO_5046865377" evidence="3">
    <location>
        <begin position="26"/>
        <end position="458"/>
    </location>
</feature>
<dbReference type="SUPFAM" id="SSF63829">
    <property type="entry name" value="Calcium-dependent phosphotriesterase"/>
    <property type="match status" value="2"/>
</dbReference>
<keyword evidence="3" id="KW-0732">Signal</keyword>
<dbReference type="InterPro" id="IPR036116">
    <property type="entry name" value="FN3_sf"/>
</dbReference>
<comment type="caution">
    <text evidence="5">The sequence shown here is derived from an EMBL/GenBank/DDBJ whole genome shotgun (WGS) entry which is preliminary data.</text>
</comment>
<dbReference type="PANTHER" id="PTHR13833:SF71">
    <property type="entry name" value="NHL DOMAIN-CONTAINING PROTEIN"/>
    <property type="match status" value="1"/>
</dbReference>
<protein>
    <submittedName>
        <fullName evidence="5">Sugar lactone lactonase YvrE</fullName>
    </submittedName>
</protein>
<dbReference type="CDD" id="cd14953">
    <property type="entry name" value="NHL_like_1"/>
    <property type="match status" value="1"/>
</dbReference>
<feature type="domain" description="Fibronectin type-III" evidence="4">
    <location>
        <begin position="37"/>
        <end position="139"/>
    </location>
</feature>
<evidence type="ECO:0000313" key="6">
    <source>
        <dbReference type="Proteomes" id="UP001258315"/>
    </source>
</evidence>
<dbReference type="PROSITE" id="PS51257">
    <property type="entry name" value="PROKAR_LIPOPROTEIN"/>
    <property type="match status" value="1"/>
</dbReference>
<keyword evidence="1" id="KW-0677">Repeat</keyword>
<dbReference type="Pfam" id="PF01436">
    <property type="entry name" value="NHL"/>
    <property type="match status" value="3"/>
</dbReference>
<dbReference type="RefSeq" id="WP_311950604.1">
    <property type="nucleotide sequence ID" value="NZ_JAVLVU010000001.1"/>
</dbReference>
<feature type="repeat" description="NHL" evidence="2">
    <location>
        <begin position="218"/>
        <end position="249"/>
    </location>
</feature>
<dbReference type="PROSITE" id="PS51125">
    <property type="entry name" value="NHL"/>
    <property type="match status" value="4"/>
</dbReference>
<proteinExistence type="predicted"/>
<dbReference type="PROSITE" id="PS50853">
    <property type="entry name" value="FN3"/>
    <property type="match status" value="1"/>
</dbReference>
<dbReference type="InterPro" id="IPR011042">
    <property type="entry name" value="6-blade_b-propeller_TolB-like"/>
</dbReference>
<feature type="repeat" description="NHL" evidence="2">
    <location>
        <begin position="422"/>
        <end position="452"/>
    </location>
</feature>
<evidence type="ECO:0000256" key="3">
    <source>
        <dbReference type="SAM" id="SignalP"/>
    </source>
</evidence>
<dbReference type="EMBL" id="JAVLVU010000001">
    <property type="protein sequence ID" value="MDT3403538.1"/>
    <property type="molecule type" value="Genomic_DNA"/>
</dbReference>
<dbReference type="InterPro" id="IPR003961">
    <property type="entry name" value="FN3_dom"/>
</dbReference>
<dbReference type="Gene3D" id="2.120.10.30">
    <property type="entry name" value="TolB, C-terminal domain"/>
    <property type="match status" value="3"/>
</dbReference>
<accession>A0ABU3GUT9</accession>
<sequence>MIFQKSSLVKNSLATGLIAFTMAFAACNKSNDTPDVAPTSETVPVLANVTSTGAQVSGNVTGIGSSFSITAVGVCYSATNQNPTITDSKTTDGTTYNFKSVLTGLTPNTTYYVRAYAQDNAGVGYGSVITFKTSATGADTTVTTSTLAGSATLGSTNGTGTAASFGNPQGIAVDGQGNIYVADSYNHIIRKVTPAGVVSTFAGSSTVGFAAGTAATAQFYSPQGIAVDANSNVYVTDQGNNAVYKITQAGVVTILAGDGTPGVSDGTGSSARFNAPQGIAADAQGNVFVADRNNHRIRKITSAGVVTTFAGLGTAGAANGDATTVATFYRPVGVAFDTNGNLFVIDQANALLRKITSAGAVSTIVGNTATKNLLNTPAGIALDAQNNIYITDQSGRVLKISNANILYTLTGKADTQGFADGGRATSQFSGPVGIAVDAAKNIYVADMNNNRIRKIVVQ</sequence>
<dbReference type="Proteomes" id="UP001258315">
    <property type="component" value="Unassembled WGS sequence"/>
</dbReference>
<evidence type="ECO:0000256" key="2">
    <source>
        <dbReference type="PROSITE-ProRule" id="PRU00504"/>
    </source>
</evidence>
<dbReference type="SUPFAM" id="SSF49265">
    <property type="entry name" value="Fibronectin type III"/>
    <property type="match status" value="1"/>
</dbReference>
<dbReference type="InterPro" id="IPR001258">
    <property type="entry name" value="NHL_repeat"/>
</dbReference>
<feature type="repeat" description="NHL" evidence="2">
    <location>
        <begin position="167"/>
        <end position="195"/>
    </location>
</feature>
<dbReference type="PANTHER" id="PTHR13833">
    <property type="match status" value="1"/>
</dbReference>
<gene>
    <name evidence="5" type="ORF">QE417_002610</name>
</gene>
<organism evidence="5 6">
    <name type="scientific">Mucilaginibacter terrae</name>
    <dbReference type="NCBI Taxonomy" id="1955052"/>
    <lineage>
        <taxon>Bacteria</taxon>
        <taxon>Pseudomonadati</taxon>
        <taxon>Bacteroidota</taxon>
        <taxon>Sphingobacteriia</taxon>
        <taxon>Sphingobacteriales</taxon>
        <taxon>Sphingobacteriaceae</taxon>
        <taxon>Mucilaginibacter</taxon>
    </lineage>
</organism>
<name>A0ABU3GUT9_9SPHI</name>
<feature type="signal peptide" evidence="3">
    <location>
        <begin position="1"/>
        <end position="25"/>
    </location>
</feature>
<evidence type="ECO:0000256" key="1">
    <source>
        <dbReference type="ARBA" id="ARBA00022737"/>
    </source>
</evidence>
<dbReference type="CDD" id="cd00063">
    <property type="entry name" value="FN3"/>
    <property type="match status" value="1"/>
</dbReference>